<gene>
    <name evidence="1" type="ORF">PAPOLLO_LOCUS11463</name>
</gene>
<comment type="caution">
    <text evidence="1">The sequence shown here is derived from an EMBL/GenBank/DDBJ whole genome shotgun (WGS) entry which is preliminary data.</text>
</comment>
<accession>A0A8S3WYH1</accession>
<evidence type="ECO:0000313" key="2">
    <source>
        <dbReference type="Proteomes" id="UP000691718"/>
    </source>
</evidence>
<reference evidence="1" key="1">
    <citation type="submission" date="2021-04" db="EMBL/GenBank/DDBJ databases">
        <authorList>
            <person name="Tunstrom K."/>
        </authorList>
    </citation>
    <scope>NUCLEOTIDE SEQUENCE</scope>
</reference>
<evidence type="ECO:0000313" key="1">
    <source>
        <dbReference type="EMBL" id="CAG4987495.1"/>
    </source>
</evidence>
<name>A0A8S3WYH1_PARAO</name>
<protein>
    <submittedName>
        <fullName evidence="1">(apollo) hypothetical protein</fullName>
    </submittedName>
</protein>
<proteinExistence type="predicted"/>
<dbReference type="EMBL" id="CAJQZP010000835">
    <property type="protein sequence ID" value="CAG4987495.1"/>
    <property type="molecule type" value="Genomic_DNA"/>
</dbReference>
<dbReference type="OrthoDB" id="7479636at2759"/>
<dbReference type="Proteomes" id="UP000691718">
    <property type="component" value="Unassembled WGS sequence"/>
</dbReference>
<dbReference type="AlphaFoldDB" id="A0A8S3WYH1"/>
<sequence length="87" mass="9693">MSHGSCQTNGSMTASCNEMDYKSELLLDTVALCDLSQFNPIPNNNNKILDLALSTSGNMTITNEKTLLKHDKHHPALRIDFSRLKFP</sequence>
<keyword evidence="2" id="KW-1185">Reference proteome</keyword>
<organism evidence="1 2">
    <name type="scientific">Parnassius apollo</name>
    <name type="common">Apollo butterfly</name>
    <name type="synonym">Papilio apollo</name>
    <dbReference type="NCBI Taxonomy" id="110799"/>
    <lineage>
        <taxon>Eukaryota</taxon>
        <taxon>Metazoa</taxon>
        <taxon>Ecdysozoa</taxon>
        <taxon>Arthropoda</taxon>
        <taxon>Hexapoda</taxon>
        <taxon>Insecta</taxon>
        <taxon>Pterygota</taxon>
        <taxon>Neoptera</taxon>
        <taxon>Endopterygota</taxon>
        <taxon>Lepidoptera</taxon>
        <taxon>Glossata</taxon>
        <taxon>Ditrysia</taxon>
        <taxon>Papilionoidea</taxon>
        <taxon>Papilionidae</taxon>
        <taxon>Parnassiinae</taxon>
        <taxon>Parnassini</taxon>
        <taxon>Parnassius</taxon>
        <taxon>Parnassius</taxon>
    </lineage>
</organism>